<dbReference type="SUPFAM" id="SSF51261">
    <property type="entry name" value="Duplicated hybrid motif"/>
    <property type="match status" value="1"/>
</dbReference>
<evidence type="ECO:0000259" key="1">
    <source>
        <dbReference type="Pfam" id="PF01551"/>
    </source>
</evidence>
<feature type="domain" description="M23ase beta-sheet core" evidence="1">
    <location>
        <begin position="262"/>
        <end position="334"/>
    </location>
</feature>
<protein>
    <submittedName>
        <fullName evidence="2">M23 family metallopeptidase</fullName>
    </submittedName>
</protein>
<keyword evidence="3" id="KW-1185">Reference proteome</keyword>
<dbReference type="EMBL" id="CP051217">
    <property type="protein sequence ID" value="QJB69901.1"/>
    <property type="molecule type" value="Genomic_DNA"/>
</dbReference>
<dbReference type="Gene3D" id="2.70.70.10">
    <property type="entry name" value="Glucose Permease (Domain IIA)"/>
    <property type="match status" value="1"/>
</dbReference>
<evidence type="ECO:0000313" key="2">
    <source>
        <dbReference type="EMBL" id="QJB69901.1"/>
    </source>
</evidence>
<dbReference type="RefSeq" id="WP_168820169.1">
    <property type="nucleotide sequence ID" value="NZ_CP051217.1"/>
</dbReference>
<dbReference type="InterPro" id="IPR016047">
    <property type="entry name" value="M23ase_b-sheet_dom"/>
</dbReference>
<gene>
    <name evidence="2" type="ORF">HF685_11910</name>
</gene>
<dbReference type="InterPro" id="IPR011055">
    <property type="entry name" value="Dup_hybrid_motif"/>
</dbReference>
<accession>A0A6H2DQ63</accession>
<dbReference type="AlphaFoldDB" id="A0A6H2DQ63"/>
<dbReference type="GO" id="GO:0004222">
    <property type="term" value="F:metalloendopeptidase activity"/>
    <property type="evidence" value="ECO:0007669"/>
    <property type="project" value="TreeGrafter"/>
</dbReference>
<dbReference type="KEGG" id="phao:HF685_11910"/>
<evidence type="ECO:0000313" key="3">
    <source>
        <dbReference type="Proteomes" id="UP000501600"/>
    </source>
</evidence>
<dbReference type="CDD" id="cd12797">
    <property type="entry name" value="M23_peptidase"/>
    <property type="match status" value="1"/>
</dbReference>
<organism evidence="2 3">
    <name type="scientific">Parasphingorhabdus halotolerans</name>
    <dbReference type="NCBI Taxonomy" id="2725558"/>
    <lineage>
        <taxon>Bacteria</taxon>
        <taxon>Pseudomonadati</taxon>
        <taxon>Pseudomonadota</taxon>
        <taxon>Alphaproteobacteria</taxon>
        <taxon>Sphingomonadales</taxon>
        <taxon>Sphingomonadaceae</taxon>
        <taxon>Parasphingorhabdus</taxon>
    </lineage>
</organism>
<dbReference type="InterPro" id="IPR050570">
    <property type="entry name" value="Cell_wall_metabolism_enzyme"/>
</dbReference>
<dbReference type="PANTHER" id="PTHR21666">
    <property type="entry name" value="PEPTIDASE-RELATED"/>
    <property type="match status" value="1"/>
</dbReference>
<dbReference type="Pfam" id="PF01551">
    <property type="entry name" value="Peptidase_M23"/>
    <property type="match status" value="1"/>
</dbReference>
<dbReference type="PANTHER" id="PTHR21666:SF270">
    <property type="entry name" value="MUREIN HYDROLASE ACTIVATOR ENVC"/>
    <property type="match status" value="1"/>
</dbReference>
<name>A0A6H2DQ63_9SPHN</name>
<dbReference type="Proteomes" id="UP000501600">
    <property type="component" value="Chromosome"/>
</dbReference>
<reference evidence="2 3" key="1">
    <citation type="submission" date="2020-04" db="EMBL/GenBank/DDBJ databases">
        <title>Genome sequence for Sphingorhabdus sp. strain M1.</title>
        <authorList>
            <person name="Park S.-J."/>
        </authorList>
    </citation>
    <scope>NUCLEOTIDE SEQUENCE [LARGE SCALE GENOMIC DNA]</scope>
    <source>
        <strain evidence="2 3">JK6</strain>
    </source>
</reference>
<proteinExistence type="predicted"/>
<sequence length="399" mass="43576">MTLFAFSMFCSGPISHAMQPPALETSETAPQGRLAIGPMPMEVIEAHIPTKPVPVRVNDRAQLSYEITIANGISNAFELRRIEAFDVRFPADPVATWDMDYLGEHFLRHGMRPPTGNTVVAGNGFGIANLRFDIAENALPSVIFHRLIFNAILRDGSTRQLIIEAARTEVPAMTDLVLSPPFRNGAWFYSTDSHRDTRIITEGRPSYAQRYAIDWARVEYNGTFRQGEDGSNQSYVGYGAELLAVADGTIVALRNDMPENIAEGEGAVLKPSQDTLVGNFVMIDIGGINAVYAHLVPGSIRLAVGDSVKQGDIIGRLGNSGNSDGPHLHFHLETRTPANVPLSGEGVPYHFATFRQIAKYPEQELEALFDGKRLPLNLSPIKTFEALPQGAGIVYFGGD</sequence>